<dbReference type="Gene3D" id="2.40.50.140">
    <property type="entry name" value="Nucleic acid-binding proteins"/>
    <property type="match status" value="1"/>
</dbReference>
<dbReference type="PANTHER" id="PTHR33507:SF3">
    <property type="entry name" value="INNER MEMBRANE PROTEIN YBBJ"/>
    <property type="match status" value="1"/>
</dbReference>
<evidence type="ECO:0000256" key="5">
    <source>
        <dbReference type="SAM" id="Phobius"/>
    </source>
</evidence>
<evidence type="ECO:0000256" key="2">
    <source>
        <dbReference type="ARBA" id="ARBA00022692"/>
    </source>
</evidence>
<comment type="subcellular location">
    <subcellularLocation>
        <location evidence="1">Membrane</location>
        <topology evidence="1">Multi-pass membrane protein</topology>
    </subcellularLocation>
</comment>
<keyword evidence="3 5" id="KW-1133">Transmembrane helix</keyword>
<keyword evidence="2 5" id="KW-0812">Transmembrane</keyword>
<dbReference type="InterPro" id="IPR052165">
    <property type="entry name" value="Membrane_assoc_protease"/>
</dbReference>
<dbReference type="Proteomes" id="UP000323824">
    <property type="component" value="Chromosome"/>
</dbReference>
<proteinExistence type="predicted"/>
<dbReference type="KEGG" id="sper:EW093_09530"/>
<feature type="domain" description="NfeD-like C-terminal" evidence="6">
    <location>
        <begin position="105"/>
        <end position="157"/>
    </location>
</feature>
<dbReference type="OrthoDB" id="9806253at2"/>
<reference evidence="7 8" key="1">
    <citation type="submission" date="2019-02" db="EMBL/GenBank/DDBJ databases">
        <authorList>
            <person name="Fomenkov A."/>
            <person name="Dubinina G."/>
            <person name="Grabovich M."/>
            <person name="Vincze T."/>
            <person name="Roberts R.J."/>
        </authorList>
    </citation>
    <scope>NUCLEOTIDE SEQUENCE [LARGE SCALE GENOMIC DNA]</scope>
    <source>
        <strain evidence="7 8">P</strain>
    </source>
</reference>
<dbReference type="InterPro" id="IPR002810">
    <property type="entry name" value="NfeD-like_C"/>
</dbReference>
<dbReference type="PANTHER" id="PTHR33507">
    <property type="entry name" value="INNER MEMBRANE PROTEIN YBBJ"/>
    <property type="match status" value="1"/>
</dbReference>
<dbReference type="RefSeq" id="WP_149568179.1">
    <property type="nucleotide sequence ID" value="NZ_CP035807.1"/>
</dbReference>
<evidence type="ECO:0000313" key="7">
    <source>
        <dbReference type="EMBL" id="QEN04938.1"/>
    </source>
</evidence>
<keyword evidence="4 5" id="KW-0472">Membrane</keyword>
<dbReference type="InterPro" id="IPR012340">
    <property type="entry name" value="NA-bd_OB-fold"/>
</dbReference>
<protein>
    <recommendedName>
        <fullName evidence="6">NfeD-like C-terminal domain-containing protein</fullName>
    </recommendedName>
</protein>
<evidence type="ECO:0000256" key="4">
    <source>
        <dbReference type="ARBA" id="ARBA00023136"/>
    </source>
</evidence>
<reference evidence="7 8" key="2">
    <citation type="submission" date="2019-09" db="EMBL/GenBank/DDBJ databases">
        <title>Complete Genome Sequence and Methylome Analysis of free living Spirochaetas.</title>
        <authorList>
            <person name="Leshcheva N."/>
            <person name="Mikheeva N."/>
        </authorList>
    </citation>
    <scope>NUCLEOTIDE SEQUENCE [LARGE SCALE GENOMIC DNA]</scope>
    <source>
        <strain evidence="7 8">P</strain>
    </source>
</reference>
<feature type="transmembrane region" description="Helical" evidence="5">
    <location>
        <begin position="7"/>
        <end position="39"/>
    </location>
</feature>
<dbReference type="Pfam" id="PF01957">
    <property type="entry name" value="NfeD"/>
    <property type="match status" value="1"/>
</dbReference>
<evidence type="ECO:0000259" key="6">
    <source>
        <dbReference type="Pfam" id="PF01957"/>
    </source>
</evidence>
<sequence length="163" mass="18041">MILLYNIIFVILGFLIIIIEFFVPSAGLIGVIGFGLVVTGIVRSFLTYGIITGTIFLFSSLVIGPILFYLYFKLFPKSSIGKKLILHNNFSKSKGYIPTVEEDSNLLGLTGRALTNLRPIGEAQLDNKKYNVTTQGEYINKNSYIKVISIKGKTVVVALEEIL</sequence>
<evidence type="ECO:0000256" key="3">
    <source>
        <dbReference type="ARBA" id="ARBA00022989"/>
    </source>
</evidence>
<organism evidence="7 8">
    <name type="scientific">Thiospirochaeta perfilievii</name>
    <dbReference type="NCBI Taxonomy" id="252967"/>
    <lineage>
        <taxon>Bacteria</taxon>
        <taxon>Pseudomonadati</taxon>
        <taxon>Spirochaetota</taxon>
        <taxon>Spirochaetia</taxon>
        <taxon>Spirochaetales</taxon>
        <taxon>Spirochaetaceae</taxon>
        <taxon>Thiospirochaeta</taxon>
    </lineage>
</organism>
<gene>
    <name evidence="7" type="ORF">EW093_09530</name>
</gene>
<keyword evidence="8" id="KW-1185">Reference proteome</keyword>
<dbReference type="EMBL" id="CP035807">
    <property type="protein sequence ID" value="QEN04938.1"/>
    <property type="molecule type" value="Genomic_DNA"/>
</dbReference>
<dbReference type="AlphaFoldDB" id="A0A5C1QC75"/>
<evidence type="ECO:0000256" key="1">
    <source>
        <dbReference type="ARBA" id="ARBA00004141"/>
    </source>
</evidence>
<name>A0A5C1QC75_9SPIO</name>
<accession>A0A5C1QC75</accession>
<dbReference type="GO" id="GO:0005886">
    <property type="term" value="C:plasma membrane"/>
    <property type="evidence" value="ECO:0007669"/>
    <property type="project" value="TreeGrafter"/>
</dbReference>
<feature type="transmembrane region" description="Helical" evidence="5">
    <location>
        <begin position="45"/>
        <end position="72"/>
    </location>
</feature>
<evidence type="ECO:0000313" key="8">
    <source>
        <dbReference type="Proteomes" id="UP000323824"/>
    </source>
</evidence>